<dbReference type="EMBL" id="JAAKZF010000044">
    <property type="protein sequence ID" value="NGO54136.1"/>
    <property type="molecule type" value="Genomic_DNA"/>
</dbReference>
<dbReference type="RefSeq" id="WP_165032177.1">
    <property type="nucleotide sequence ID" value="NZ_JAAKZF010000044.1"/>
</dbReference>
<reference evidence="3 4" key="1">
    <citation type="submission" date="2020-02" db="EMBL/GenBank/DDBJ databases">
        <title>Genome sequence of strain CCNWXJ40-4.</title>
        <authorList>
            <person name="Gao J."/>
            <person name="Sun J."/>
        </authorList>
    </citation>
    <scope>NUCLEOTIDE SEQUENCE [LARGE SCALE GENOMIC DNA]</scope>
    <source>
        <strain evidence="3 4">CCNWXJ 40-4</strain>
    </source>
</reference>
<gene>
    <name evidence="3" type="ORF">G6N73_23835</name>
</gene>
<feature type="domain" description="SpoVT-AbrB" evidence="2">
    <location>
        <begin position="1"/>
        <end position="47"/>
    </location>
</feature>
<keyword evidence="1 3" id="KW-0238">DNA-binding</keyword>
<name>A0A6G4WIT2_9HYPH</name>
<evidence type="ECO:0000313" key="4">
    <source>
        <dbReference type="Proteomes" id="UP001642900"/>
    </source>
</evidence>
<protein>
    <submittedName>
        <fullName evidence="3">AbrB/MazE/SpoVT family DNA-binding domain-containing protein</fullName>
    </submittedName>
</protein>
<evidence type="ECO:0000313" key="3">
    <source>
        <dbReference type="EMBL" id="NGO54136.1"/>
    </source>
</evidence>
<dbReference type="GO" id="GO:0003677">
    <property type="term" value="F:DNA binding"/>
    <property type="evidence" value="ECO:0007669"/>
    <property type="project" value="UniProtKB-UniRule"/>
</dbReference>
<dbReference type="Proteomes" id="UP001642900">
    <property type="component" value="Unassembled WGS sequence"/>
</dbReference>
<sequence>MTVLTVTSKGQVTLKRDVLRHLGVKPGEKIEVDLLPDGKATISAETVRTGKISDLFGMLKKEGQKPLTLEEIKELIEDGWANRR</sequence>
<dbReference type="PROSITE" id="PS51740">
    <property type="entry name" value="SPOVT_ABRB"/>
    <property type="match status" value="1"/>
</dbReference>
<keyword evidence="4" id="KW-1185">Reference proteome</keyword>
<dbReference type="Gene3D" id="2.10.260.10">
    <property type="match status" value="1"/>
</dbReference>
<dbReference type="InterPro" id="IPR007159">
    <property type="entry name" value="SpoVT-AbrB_dom"/>
</dbReference>
<dbReference type="InterPro" id="IPR037914">
    <property type="entry name" value="SpoVT-AbrB_sf"/>
</dbReference>
<dbReference type="Pfam" id="PF04014">
    <property type="entry name" value="MazE_antitoxin"/>
    <property type="match status" value="1"/>
</dbReference>
<evidence type="ECO:0000256" key="1">
    <source>
        <dbReference type="PROSITE-ProRule" id="PRU01076"/>
    </source>
</evidence>
<evidence type="ECO:0000259" key="2">
    <source>
        <dbReference type="PROSITE" id="PS51740"/>
    </source>
</evidence>
<dbReference type="AlphaFoldDB" id="A0A6G4WIT2"/>
<accession>A0A6G4WIT2</accession>
<dbReference type="SUPFAM" id="SSF89447">
    <property type="entry name" value="AbrB/MazE/MraZ-like"/>
    <property type="match status" value="1"/>
</dbReference>
<organism evidence="3 4">
    <name type="scientific">Allomesorhizobium camelthorni</name>
    <dbReference type="NCBI Taxonomy" id="475069"/>
    <lineage>
        <taxon>Bacteria</taxon>
        <taxon>Pseudomonadati</taxon>
        <taxon>Pseudomonadota</taxon>
        <taxon>Alphaproteobacteria</taxon>
        <taxon>Hyphomicrobiales</taxon>
        <taxon>Phyllobacteriaceae</taxon>
        <taxon>Allomesorhizobium</taxon>
    </lineage>
</organism>
<dbReference type="SMART" id="SM00966">
    <property type="entry name" value="SpoVT_AbrB"/>
    <property type="match status" value="1"/>
</dbReference>
<comment type="caution">
    <text evidence="3">The sequence shown here is derived from an EMBL/GenBank/DDBJ whole genome shotgun (WGS) entry which is preliminary data.</text>
</comment>
<proteinExistence type="predicted"/>